<dbReference type="STRING" id="1437059.A6A05_07785"/>
<protein>
    <submittedName>
        <fullName evidence="1">Uncharacterized protein</fullName>
    </submittedName>
</protein>
<proteinExistence type="predicted"/>
<evidence type="ECO:0000313" key="1">
    <source>
        <dbReference type="EMBL" id="OAN56862.1"/>
    </source>
</evidence>
<accession>A0A178MZU2</accession>
<evidence type="ECO:0000313" key="2">
    <source>
        <dbReference type="Proteomes" id="UP000078543"/>
    </source>
</evidence>
<organism evidence="1 2">
    <name type="scientific">Magnetospirillum moscoviense</name>
    <dbReference type="NCBI Taxonomy" id="1437059"/>
    <lineage>
        <taxon>Bacteria</taxon>
        <taxon>Pseudomonadati</taxon>
        <taxon>Pseudomonadota</taxon>
        <taxon>Alphaproteobacteria</taxon>
        <taxon>Rhodospirillales</taxon>
        <taxon>Rhodospirillaceae</taxon>
        <taxon>Magnetospirillum</taxon>
    </lineage>
</organism>
<dbReference type="RefSeq" id="WP_068497707.1">
    <property type="nucleotide sequence ID" value="NZ_LWQU01000085.1"/>
</dbReference>
<keyword evidence="2" id="KW-1185">Reference proteome</keyword>
<dbReference type="EMBL" id="LWQU01000085">
    <property type="protein sequence ID" value="OAN56862.1"/>
    <property type="molecule type" value="Genomic_DNA"/>
</dbReference>
<sequence>MSHGEPVFPQTLSDDAQQVIRARMVAKGLIMEPENEGEDLSYLARLFDLTCSRLDRETSEQQA</sequence>
<gene>
    <name evidence="1" type="ORF">A6A05_07785</name>
</gene>
<dbReference type="AlphaFoldDB" id="A0A178MZU2"/>
<comment type="caution">
    <text evidence="1">The sequence shown here is derived from an EMBL/GenBank/DDBJ whole genome shotgun (WGS) entry which is preliminary data.</text>
</comment>
<dbReference type="Proteomes" id="UP000078543">
    <property type="component" value="Unassembled WGS sequence"/>
</dbReference>
<reference evidence="1 2" key="1">
    <citation type="submission" date="2016-04" db="EMBL/GenBank/DDBJ databases">
        <title>Draft genome sequence of freshwater magnetotactic bacteria Magnetospirillum marisnigri SP-1 and Magnetospirillum moscoviense BB-1.</title>
        <authorList>
            <person name="Koziaeva V."/>
            <person name="Dziuba M.V."/>
            <person name="Ivanov T.M."/>
            <person name="Kuznetsov B."/>
            <person name="Grouzdev D.S."/>
        </authorList>
    </citation>
    <scope>NUCLEOTIDE SEQUENCE [LARGE SCALE GENOMIC DNA]</scope>
    <source>
        <strain evidence="1 2">BB-1</strain>
    </source>
</reference>
<name>A0A178MZU2_9PROT</name>